<feature type="compositionally biased region" description="Polar residues" evidence="1">
    <location>
        <begin position="331"/>
        <end position="340"/>
    </location>
</feature>
<proteinExistence type="predicted"/>
<feature type="region of interest" description="Disordered" evidence="1">
    <location>
        <begin position="1"/>
        <end position="51"/>
    </location>
</feature>
<dbReference type="RefSeq" id="WP_214534630.1">
    <property type="nucleotide sequence ID" value="NZ_JAHFVK010000001.1"/>
</dbReference>
<evidence type="ECO:0000313" key="3">
    <source>
        <dbReference type="Proteomes" id="UP000811255"/>
    </source>
</evidence>
<feature type="region of interest" description="Disordered" evidence="1">
    <location>
        <begin position="303"/>
        <end position="389"/>
    </location>
</feature>
<protein>
    <submittedName>
        <fullName evidence="2">Uncharacterized protein</fullName>
    </submittedName>
</protein>
<sequence length="389" mass="41275">MRGTEGVPEEQRLGVDHSAVPEGDSRLLSHPAGRGWQPVGRQRLPGEPPAPSSVDGFAALLDEAESPRVVFSRALQVRFLDRLATCGNVRAACACAGVSPHTAYKARRRDAAFARLWDAALVLARPHAEAVLAARALDGVEVPVFYHGEVVAYRRHYDGRLLLAHLARLDRAAEQAAPEAHEAAERFDEFLALHLGVEPDEALVDARVNDEGRDGMPGTLEEVVELARARAIFGLEAEGEGVEPHEADCECEACEYAADPEDWDEEPLSEEKEAALDEAEDGARALWAGWQEAALAAVDAVLVDPPQGGEGDHPQDGGGAPSDGVEPASPTPNRRSSGTPSVPPKPEGDTVGDVPLSSRLREGAGVGPAYPATPLEPCHPVTPLAAPRL</sequence>
<keyword evidence="3" id="KW-1185">Reference proteome</keyword>
<organism evidence="2 3">
    <name type="scientific">Croceibacterium selenioxidans</name>
    <dbReference type="NCBI Taxonomy" id="2838833"/>
    <lineage>
        <taxon>Bacteria</taxon>
        <taxon>Pseudomonadati</taxon>
        <taxon>Pseudomonadota</taxon>
        <taxon>Alphaproteobacteria</taxon>
        <taxon>Sphingomonadales</taxon>
        <taxon>Erythrobacteraceae</taxon>
        <taxon>Croceibacterium</taxon>
    </lineage>
</organism>
<evidence type="ECO:0000256" key="1">
    <source>
        <dbReference type="SAM" id="MobiDB-lite"/>
    </source>
</evidence>
<dbReference type="EMBL" id="JAHFVK010000001">
    <property type="protein sequence ID" value="MBT2133372.1"/>
    <property type="molecule type" value="Genomic_DNA"/>
</dbReference>
<dbReference type="Proteomes" id="UP000811255">
    <property type="component" value="Unassembled WGS sequence"/>
</dbReference>
<comment type="caution">
    <text evidence="2">The sequence shown here is derived from an EMBL/GenBank/DDBJ whole genome shotgun (WGS) entry which is preliminary data.</text>
</comment>
<name>A0ABS5W214_9SPHN</name>
<gene>
    <name evidence="2" type="ORF">KK137_03400</name>
</gene>
<reference evidence="2 3" key="1">
    <citation type="submission" date="2021-05" db="EMBL/GenBank/DDBJ databases">
        <title>Croceibacterium sp. LX-88 genome sequence.</title>
        <authorList>
            <person name="Luo X."/>
        </authorList>
    </citation>
    <scope>NUCLEOTIDE SEQUENCE [LARGE SCALE GENOMIC DNA]</scope>
    <source>
        <strain evidence="2 3">LX-88</strain>
    </source>
</reference>
<evidence type="ECO:0000313" key="2">
    <source>
        <dbReference type="EMBL" id="MBT2133372.1"/>
    </source>
</evidence>
<accession>A0ABS5W214</accession>